<gene>
    <name evidence="2" type="ORF">ACFO3J_00220</name>
</gene>
<dbReference type="Proteomes" id="UP001595765">
    <property type="component" value="Unassembled WGS sequence"/>
</dbReference>
<keyword evidence="3" id="KW-1185">Reference proteome</keyword>
<sequence length="306" mass="34548">MTDAEAGTPADRRARDMETLRTYFRLLARRDIDRWITLWSAACTQHMPYAAGGLPDRVEGRDEVHTLYKRLAAGYRSLAYPDTELYPLREPGRILARWFPHGETTDGRTYVNENLGIFAFDPDGRIRHFTEYYNPVGLTGTADHTPPVPAGRPLLAGVGAVGEGSRARADERRAADERTLWDYFRLLRDKDLDSWKELLAPDCSLAVPYASGAVPSALHGRDEIHRLWRAIANGYRRMRYERLEILPLSDPAGFLARWSPVGELVGGGHYRNESVGVFEFGRDGRIQHFTEYFNPAGLAESFALHG</sequence>
<accession>A0ABV8HG87</accession>
<evidence type="ECO:0000313" key="2">
    <source>
        <dbReference type="EMBL" id="MFC4029889.1"/>
    </source>
</evidence>
<name>A0ABV8HG87_9ACTN</name>
<dbReference type="InterPro" id="IPR032710">
    <property type="entry name" value="NTF2-like_dom_sf"/>
</dbReference>
<dbReference type="InterPro" id="IPR037401">
    <property type="entry name" value="SnoaL-like"/>
</dbReference>
<proteinExistence type="predicted"/>
<comment type="caution">
    <text evidence="2">The sequence shown here is derived from an EMBL/GenBank/DDBJ whole genome shotgun (WGS) entry which is preliminary data.</text>
</comment>
<evidence type="ECO:0000259" key="1">
    <source>
        <dbReference type="Pfam" id="PF12680"/>
    </source>
</evidence>
<dbReference type="Gene3D" id="3.10.450.50">
    <property type="match status" value="2"/>
</dbReference>
<dbReference type="RefSeq" id="WP_386424492.1">
    <property type="nucleotide sequence ID" value="NZ_JBHSBB010000001.1"/>
</dbReference>
<organism evidence="2 3">
    <name type="scientific">Streptomyces polygonati</name>
    <dbReference type="NCBI Taxonomy" id="1617087"/>
    <lineage>
        <taxon>Bacteria</taxon>
        <taxon>Bacillati</taxon>
        <taxon>Actinomycetota</taxon>
        <taxon>Actinomycetes</taxon>
        <taxon>Kitasatosporales</taxon>
        <taxon>Streptomycetaceae</taxon>
        <taxon>Streptomyces</taxon>
    </lineage>
</organism>
<feature type="domain" description="SnoaL-like" evidence="1">
    <location>
        <begin position="21"/>
        <end position="128"/>
    </location>
</feature>
<dbReference type="EMBL" id="JBHSBB010000001">
    <property type="protein sequence ID" value="MFC4029889.1"/>
    <property type="molecule type" value="Genomic_DNA"/>
</dbReference>
<dbReference type="SUPFAM" id="SSF54427">
    <property type="entry name" value="NTF2-like"/>
    <property type="match status" value="2"/>
</dbReference>
<feature type="domain" description="SnoaL-like" evidence="1">
    <location>
        <begin position="182"/>
        <end position="287"/>
    </location>
</feature>
<evidence type="ECO:0000313" key="3">
    <source>
        <dbReference type="Proteomes" id="UP001595765"/>
    </source>
</evidence>
<reference evidence="3" key="1">
    <citation type="journal article" date="2019" name="Int. J. Syst. Evol. Microbiol.">
        <title>The Global Catalogue of Microorganisms (GCM) 10K type strain sequencing project: providing services to taxonomists for standard genome sequencing and annotation.</title>
        <authorList>
            <consortium name="The Broad Institute Genomics Platform"/>
            <consortium name="The Broad Institute Genome Sequencing Center for Infectious Disease"/>
            <person name="Wu L."/>
            <person name="Ma J."/>
        </authorList>
    </citation>
    <scope>NUCLEOTIDE SEQUENCE [LARGE SCALE GENOMIC DNA]</scope>
    <source>
        <strain evidence="3">CGMCC 4.7237</strain>
    </source>
</reference>
<protein>
    <submittedName>
        <fullName evidence="2">Nuclear transport factor 2 family protein</fullName>
    </submittedName>
</protein>
<dbReference type="Pfam" id="PF12680">
    <property type="entry name" value="SnoaL_2"/>
    <property type="match status" value="2"/>
</dbReference>